<evidence type="ECO:0000313" key="2">
    <source>
        <dbReference type="Proteomes" id="UP000275281"/>
    </source>
</evidence>
<protein>
    <submittedName>
        <fullName evidence="1">Phosphoenolpyruvate carboxylase</fullName>
    </submittedName>
</protein>
<name>A0A3N5ZB86_9ALTE</name>
<accession>A0A3N5ZB86</accession>
<keyword evidence="2" id="KW-1185">Reference proteome</keyword>
<dbReference type="Proteomes" id="UP000275281">
    <property type="component" value="Unassembled WGS sequence"/>
</dbReference>
<reference evidence="1 2" key="1">
    <citation type="submission" date="2018-11" db="EMBL/GenBank/DDBJ databases">
        <authorList>
            <person name="Ye M.-Q."/>
            <person name="Du Z.-J."/>
        </authorList>
    </citation>
    <scope>NUCLEOTIDE SEQUENCE [LARGE SCALE GENOMIC DNA]</scope>
    <source>
        <strain evidence="1 2">U0105</strain>
    </source>
</reference>
<dbReference type="OrthoDB" id="8565078at2"/>
<dbReference type="AlphaFoldDB" id="A0A3N5ZB86"/>
<gene>
    <name evidence="1" type="ORF">DRW07_03560</name>
</gene>
<dbReference type="EMBL" id="RPOK01000001">
    <property type="protein sequence ID" value="RPJ68494.1"/>
    <property type="molecule type" value="Genomic_DNA"/>
</dbReference>
<proteinExistence type="predicted"/>
<dbReference type="RefSeq" id="WP_124026495.1">
    <property type="nucleotide sequence ID" value="NZ_JBHRSN010000005.1"/>
</dbReference>
<organism evidence="1 2">
    <name type="scientific">Alteromonas sediminis</name>
    <dbReference type="NCBI Taxonomy" id="2259342"/>
    <lineage>
        <taxon>Bacteria</taxon>
        <taxon>Pseudomonadati</taxon>
        <taxon>Pseudomonadota</taxon>
        <taxon>Gammaproteobacteria</taxon>
        <taxon>Alteromonadales</taxon>
        <taxon>Alteromonadaceae</taxon>
        <taxon>Alteromonas/Salinimonas group</taxon>
        <taxon>Alteromonas</taxon>
    </lineage>
</organism>
<keyword evidence="1" id="KW-0670">Pyruvate</keyword>
<evidence type="ECO:0000313" key="1">
    <source>
        <dbReference type="EMBL" id="RPJ68494.1"/>
    </source>
</evidence>
<sequence>MSQIIEEGKRLLNALARHGDIIMQAYANGTVTERQFPANALEQLVRLGVLWRPDASQPLRLKAVVRNLLEGSLQDERNRVMSTNVVAALSGLTTLAEHYKESLLAQRFAESQSYLNELTEHVYQLSEALGNSIRVLFSRINDEFGYVSSVEAKIRENQLAQEQVSELLNQLECFQFDQLSQVAGNYSELRHLLVVTLQRRFAKAAQELSVVQARLLALLGRFREFQGRTRLLKGYLLHQEQHPDFAPRQYINMTQPPALFTQAPPLLAEAKADVFNTEHENVLALIAVSVGAHKVRVKPKTTAVAQKFTLEEASSVTLNDSEIKVAVEAYFERVIDSGQTLSALTYFDEKQLDFDKEVWLYQVIGEYDGLTSTDKAFFALEWEGQTDPVFTGNYYIEDILLGLR</sequence>
<comment type="caution">
    <text evidence="1">The sequence shown here is derived from an EMBL/GenBank/DDBJ whole genome shotgun (WGS) entry which is preliminary data.</text>
</comment>